<feature type="non-terminal residue" evidence="1">
    <location>
        <position position="1"/>
    </location>
</feature>
<dbReference type="EMBL" id="JAHRIO010094645">
    <property type="protein sequence ID" value="MEQ2189908.1"/>
    <property type="molecule type" value="Genomic_DNA"/>
</dbReference>
<organism evidence="1 2">
    <name type="scientific">Goodea atripinnis</name>
    <dbReference type="NCBI Taxonomy" id="208336"/>
    <lineage>
        <taxon>Eukaryota</taxon>
        <taxon>Metazoa</taxon>
        <taxon>Chordata</taxon>
        <taxon>Craniata</taxon>
        <taxon>Vertebrata</taxon>
        <taxon>Euteleostomi</taxon>
        <taxon>Actinopterygii</taxon>
        <taxon>Neopterygii</taxon>
        <taxon>Teleostei</taxon>
        <taxon>Neoteleostei</taxon>
        <taxon>Acanthomorphata</taxon>
        <taxon>Ovalentaria</taxon>
        <taxon>Atherinomorphae</taxon>
        <taxon>Cyprinodontiformes</taxon>
        <taxon>Goodeidae</taxon>
        <taxon>Goodea</taxon>
    </lineage>
</organism>
<name>A0ABV0Q2R4_9TELE</name>
<gene>
    <name evidence="1" type="ORF">GOODEAATRI_030171</name>
</gene>
<protein>
    <submittedName>
        <fullName evidence="1">Uncharacterized protein</fullName>
    </submittedName>
</protein>
<keyword evidence="2" id="KW-1185">Reference proteome</keyword>
<dbReference type="Proteomes" id="UP001476798">
    <property type="component" value="Unassembled WGS sequence"/>
</dbReference>
<proteinExistence type="predicted"/>
<evidence type="ECO:0000313" key="1">
    <source>
        <dbReference type="EMBL" id="MEQ2189908.1"/>
    </source>
</evidence>
<sequence>AQMLPYPRDWLVQILKLTQQFVSAYNTFVIWTEIFPDWNVSKLYKRRIFLEEAGKVLVTPHVNRASTCQGPSRCSHGEGNIGEDCTKYYTSA</sequence>
<accession>A0ABV0Q2R4</accession>
<comment type="caution">
    <text evidence="1">The sequence shown here is derived from an EMBL/GenBank/DDBJ whole genome shotgun (WGS) entry which is preliminary data.</text>
</comment>
<evidence type="ECO:0000313" key="2">
    <source>
        <dbReference type="Proteomes" id="UP001476798"/>
    </source>
</evidence>
<reference evidence="1 2" key="1">
    <citation type="submission" date="2021-06" db="EMBL/GenBank/DDBJ databases">
        <authorList>
            <person name="Palmer J.M."/>
        </authorList>
    </citation>
    <scope>NUCLEOTIDE SEQUENCE [LARGE SCALE GENOMIC DNA]</scope>
    <source>
        <strain evidence="1 2">GA_2019</strain>
        <tissue evidence="1">Muscle</tissue>
    </source>
</reference>